<feature type="region of interest" description="Disordered" evidence="3">
    <location>
        <begin position="74"/>
        <end position="98"/>
    </location>
</feature>
<evidence type="ECO:0000256" key="1">
    <source>
        <dbReference type="ARBA" id="ARBA00006196"/>
    </source>
</evidence>
<protein>
    <recommendedName>
        <fullName evidence="6">Mitochondrial distribution and morphology protein 35</fullName>
    </recommendedName>
</protein>
<dbReference type="Pfam" id="PF05254">
    <property type="entry name" value="UPF0203"/>
    <property type="match status" value="1"/>
</dbReference>
<comment type="similarity">
    <text evidence="1">Belongs to the TRIAP1/MDM35 family.</text>
</comment>
<dbReference type="AlphaFoldDB" id="A0A5E8BD81"/>
<dbReference type="PANTHER" id="PTHR46403:SF1">
    <property type="entry name" value="TP53-REGULATED INHIBITOR OF APOPTOSIS 1"/>
    <property type="match status" value="1"/>
</dbReference>
<dbReference type="InterPro" id="IPR007918">
    <property type="entry name" value="MDM35_apoptosis"/>
</dbReference>
<dbReference type="RefSeq" id="XP_031852345.1">
    <property type="nucleotide sequence ID" value="XM_031996454.1"/>
</dbReference>
<keyword evidence="5" id="KW-1185">Reference proteome</keyword>
<dbReference type="GO" id="GO:0005634">
    <property type="term" value="C:nucleus"/>
    <property type="evidence" value="ECO:0007669"/>
    <property type="project" value="TreeGrafter"/>
</dbReference>
<name>A0A5E8BD81_9ASCO</name>
<gene>
    <name evidence="4" type="ORF">SAPINGB_P001733</name>
</gene>
<dbReference type="PANTHER" id="PTHR46403">
    <property type="entry name" value="TP53-REGULATED INHIBITOR OF APOPTOSIS 1"/>
    <property type="match status" value="1"/>
</dbReference>
<evidence type="ECO:0000313" key="5">
    <source>
        <dbReference type="Proteomes" id="UP000398389"/>
    </source>
</evidence>
<proteinExistence type="inferred from homology"/>
<dbReference type="GO" id="GO:0045332">
    <property type="term" value="P:phospholipid translocation"/>
    <property type="evidence" value="ECO:0007669"/>
    <property type="project" value="TreeGrafter"/>
</dbReference>
<sequence>MGNIMSASFAPECTDAKKAYDNCFNEWYSEKFLKAKSVTNECEDTWREYESCIHTALEKKGIKTMLNDARKDAPFEKGGISQAHETTPDNSKVEATSK</sequence>
<evidence type="ECO:0008006" key="6">
    <source>
        <dbReference type="Google" id="ProtNLM"/>
    </source>
</evidence>
<dbReference type="GO" id="GO:0005829">
    <property type="term" value="C:cytosol"/>
    <property type="evidence" value="ECO:0007669"/>
    <property type="project" value="TreeGrafter"/>
</dbReference>
<evidence type="ECO:0000256" key="2">
    <source>
        <dbReference type="ARBA" id="ARBA00023157"/>
    </source>
</evidence>
<keyword evidence="2" id="KW-1015">Disulfide bond</keyword>
<dbReference type="GeneID" id="43580554"/>
<dbReference type="OrthoDB" id="19091at2759"/>
<dbReference type="PROSITE" id="PS51808">
    <property type="entry name" value="CHCH"/>
    <property type="match status" value="1"/>
</dbReference>
<dbReference type="GO" id="GO:0005758">
    <property type="term" value="C:mitochondrial intermembrane space"/>
    <property type="evidence" value="ECO:0007669"/>
    <property type="project" value="TreeGrafter"/>
</dbReference>
<evidence type="ECO:0000313" key="4">
    <source>
        <dbReference type="EMBL" id="VVT47482.1"/>
    </source>
</evidence>
<accession>A0A5E8BD81</accession>
<organism evidence="4 5">
    <name type="scientific">Magnusiomyces paraingens</name>
    <dbReference type="NCBI Taxonomy" id="2606893"/>
    <lineage>
        <taxon>Eukaryota</taxon>
        <taxon>Fungi</taxon>
        <taxon>Dikarya</taxon>
        <taxon>Ascomycota</taxon>
        <taxon>Saccharomycotina</taxon>
        <taxon>Dipodascomycetes</taxon>
        <taxon>Dipodascales</taxon>
        <taxon>Dipodascaceae</taxon>
        <taxon>Magnusiomyces</taxon>
    </lineage>
</organism>
<dbReference type="Proteomes" id="UP000398389">
    <property type="component" value="Unassembled WGS sequence"/>
</dbReference>
<reference evidence="4 5" key="1">
    <citation type="submission" date="2019-09" db="EMBL/GenBank/DDBJ databases">
        <authorList>
            <person name="Brejova B."/>
        </authorList>
    </citation>
    <scope>NUCLEOTIDE SEQUENCE [LARGE SCALE GENOMIC DNA]</scope>
</reference>
<dbReference type="GO" id="GO:1990050">
    <property type="term" value="F:phosphatidic acid transfer activity"/>
    <property type="evidence" value="ECO:0007669"/>
    <property type="project" value="TreeGrafter"/>
</dbReference>
<dbReference type="EMBL" id="CABVLU010000001">
    <property type="protein sequence ID" value="VVT47482.1"/>
    <property type="molecule type" value="Genomic_DNA"/>
</dbReference>
<evidence type="ECO:0000256" key="3">
    <source>
        <dbReference type="SAM" id="MobiDB-lite"/>
    </source>
</evidence>